<sequence>MSPRTMSMLALLLVSWICMALQTTGVTVQYEQPSVVRPPPLAYSNRSNHFYNCLHPLPIVPKVAYMITDTRYSHSYNILHPPRQVQMWNRRRICIQTWKRTPLLLLRPSPNQSIHPVDIVESPCQFPQPPRLLLMCLCHLLKLPVVDAQNRFQLFKLMLIPVPEYLVLESPVQSGFLTQNEKTET</sequence>
<feature type="signal peptide" evidence="1">
    <location>
        <begin position="1"/>
        <end position="20"/>
    </location>
</feature>
<reference evidence="2 3" key="1">
    <citation type="journal article" date="2008" name="Nature">
        <title>The genome of Laccaria bicolor provides insights into mycorrhizal symbiosis.</title>
        <authorList>
            <person name="Martin F."/>
            <person name="Aerts A."/>
            <person name="Ahren D."/>
            <person name="Brun A."/>
            <person name="Danchin E.G.J."/>
            <person name="Duchaussoy F."/>
            <person name="Gibon J."/>
            <person name="Kohler A."/>
            <person name="Lindquist E."/>
            <person name="Pereda V."/>
            <person name="Salamov A."/>
            <person name="Shapiro H.J."/>
            <person name="Wuyts J."/>
            <person name="Blaudez D."/>
            <person name="Buee M."/>
            <person name="Brokstein P."/>
            <person name="Canbaeck B."/>
            <person name="Cohen D."/>
            <person name="Courty P.E."/>
            <person name="Coutinho P.M."/>
            <person name="Delaruelle C."/>
            <person name="Detter J.C."/>
            <person name="Deveau A."/>
            <person name="DiFazio S."/>
            <person name="Duplessis S."/>
            <person name="Fraissinet-Tachet L."/>
            <person name="Lucic E."/>
            <person name="Frey-Klett P."/>
            <person name="Fourrey C."/>
            <person name="Feussner I."/>
            <person name="Gay G."/>
            <person name="Grimwood J."/>
            <person name="Hoegger P.J."/>
            <person name="Jain P."/>
            <person name="Kilaru S."/>
            <person name="Labbe J."/>
            <person name="Lin Y.C."/>
            <person name="Legue V."/>
            <person name="Le Tacon F."/>
            <person name="Marmeisse R."/>
            <person name="Melayah D."/>
            <person name="Montanini B."/>
            <person name="Muratet M."/>
            <person name="Nehls U."/>
            <person name="Niculita-Hirzel H."/>
            <person name="Oudot-Le Secq M.P."/>
            <person name="Peter M."/>
            <person name="Quesneville H."/>
            <person name="Rajashekar B."/>
            <person name="Reich M."/>
            <person name="Rouhier N."/>
            <person name="Schmutz J."/>
            <person name="Yin T."/>
            <person name="Chalot M."/>
            <person name="Henrissat B."/>
            <person name="Kuees U."/>
            <person name="Lucas S."/>
            <person name="Van de Peer Y."/>
            <person name="Podila G.K."/>
            <person name="Polle A."/>
            <person name="Pukkila P.J."/>
            <person name="Richardson P.M."/>
            <person name="Rouze P."/>
            <person name="Sanders I.R."/>
            <person name="Stajich J.E."/>
            <person name="Tunlid A."/>
            <person name="Tuskan G."/>
            <person name="Grigoriev I.V."/>
        </authorList>
    </citation>
    <scope>NUCLEOTIDE SEQUENCE [LARGE SCALE GENOMIC DNA]</scope>
    <source>
        <strain evidence="3">S238N-H82 / ATCC MYA-4686</strain>
    </source>
</reference>
<keyword evidence="3" id="KW-1185">Reference proteome</keyword>
<name>B0D1V0_LACBS</name>
<dbReference type="InParanoid" id="B0D1V0"/>
<gene>
    <name evidence="2" type="ORF">LACBIDRAFT_324449</name>
</gene>
<dbReference type="HOGENOM" id="CLU_1461547_0_0_1"/>
<organism evidence="3">
    <name type="scientific">Laccaria bicolor (strain S238N-H82 / ATCC MYA-4686)</name>
    <name type="common">Bicoloured deceiver</name>
    <name type="synonym">Laccaria laccata var. bicolor</name>
    <dbReference type="NCBI Taxonomy" id="486041"/>
    <lineage>
        <taxon>Eukaryota</taxon>
        <taxon>Fungi</taxon>
        <taxon>Dikarya</taxon>
        <taxon>Basidiomycota</taxon>
        <taxon>Agaricomycotina</taxon>
        <taxon>Agaricomycetes</taxon>
        <taxon>Agaricomycetidae</taxon>
        <taxon>Agaricales</taxon>
        <taxon>Agaricineae</taxon>
        <taxon>Hydnangiaceae</taxon>
        <taxon>Laccaria</taxon>
    </lineage>
</organism>
<proteinExistence type="predicted"/>
<evidence type="ECO:0000256" key="1">
    <source>
        <dbReference type="SAM" id="SignalP"/>
    </source>
</evidence>
<accession>B0D1V0</accession>
<protein>
    <submittedName>
        <fullName evidence="2">Predicted protein</fullName>
    </submittedName>
</protein>
<dbReference type="EMBL" id="DS547095">
    <property type="protein sequence ID" value="EDR12052.1"/>
    <property type="molecule type" value="Genomic_DNA"/>
</dbReference>
<dbReference type="KEGG" id="lbc:LACBIDRAFT_324449"/>
<feature type="chain" id="PRO_5002749046" evidence="1">
    <location>
        <begin position="21"/>
        <end position="185"/>
    </location>
</feature>
<dbReference type="RefSeq" id="XP_001877949.1">
    <property type="nucleotide sequence ID" value="XM_001877914.1"/>
</dbReference>
<dbReference type="Proteomes" id="UP000001194">
    <property type="component" value="Unassembled WGS sequence"/>
</dbReference>
<dbReference type="GeneID" id="6073570"/>
<evidence type="ECO:0000313" key="3">
    <source>
        <dbReference type="Proteomes" id="UP000001194"/>
    </source>
</evidence>
<dbReference type="AlphaFoldDB" id="B0D1V0"/>
<keyword evidence="1" id="KW-0732">Signal</keyword>
<evidence type="ECO:0000313" key="2">
    <source>
        <dbReference type="EMBL" id="EDR12052.1"/>
    </source>
</evidence>